<dbReference type="AlphaFoldDB" id="A0A6A6SUC0"/>
<keyword evidence="3" id="KW-1185">Reference proteome</keyword>
<dbReference type="OrthoDB" id="5358884at2759"/>
<feature type="signal peptide" evidence="1">
    <location>
        <begin position="1"/>
        <end position="25"/>
    </location>
</feature>
<sequence>MSITTLLVGFLAIGAASFSIKRAETFPPVPSSINRLALACPTDNTIKTWDNSTFSCASTTNLAAGDVTGIIAYSVKDCADACATASRFLDGGCDAFTLDADLARSYSINNGANCWLKRQSDIDGETRDYNGVSGKLIDGRA</sequence>
<reference evidence="2" key="1">
    <citation type="journal article" date="2020" name="Stud. Mycol.">
        <title>101 Dothideomycetes genomes: a test case for predicting lifestyles and emergence of pathogens.</title>
        <authorList>
            <person name="Haridas S."/>
            <person name="Albert R."/>
            <person name="Binder M."/>
            <person name="Bloem J."/>
            <person name="Labutti K."/>
            <person name="Salamov A."/>
            <person name="Andreopoulos B."/>
            <person name="Baker S."/>
            <person name="Barry K."/>
            <person name="Bills G."/>
            <person name="Bluhm B."/>
            <person name="Cannon C."/>
            <person name="Castanera R."/>
            <person name="Culley D."/>
            <person name="Daum C."/>
            <person name="Ezra D."/>
            <person name="Gonzalez J."/>
            <person name="Henrissat B."/>
            <person name="Kuo A."/>
            <person name="Liang C."/>
            <person name="Lipzen A."/>
            <person name="Lutzoni F."/>
            <person name="Magnuson J."/>
            <person name="Mondo S."/>
            <person name="Nolan M."/>
            <person name="Ohm R."/>
            <person name="Pangilinan J."/>
            <person name="Park H.-J."/>
            <person name="Ramirez L."/>
            <person name="Alfaro M."/>
            <person name="Sun H."/>
            <person name="Tritt A."/>
            <person name="Yoshinaga Y."/>
            <person name="Zwiers L.-H."/>
            <person name="Turgeon B."/>
            <person name="Goodwin S."/>
            <person name="Spatafora J."/>
            <person name="Crous P."/>
            <person name="Grigoriev I."/>
        </authorList>
    </citation>
    <scope>NUCLEOTIDE SEQUENCE</scope>
    <source>
        <strain evidence="2">CBS 122681</strain>
    </source>
</reference>
<evidence type="ECO:0008006" key="4">
    <source>
        <dbReference type="Google" id="ProtNLM"/>
    </source>
</evidence>
<protein>
    <recommendedName>
        <fullName evidence="4">Apple domain-containing protein</fullName>
    </recommendedName>
</protein>
<accession>A0A6A6SUC0</accession>
<dbReference type="Gene3D" id="3.50.4.10">
    <property type="entry name" value="Hepatocyte Growth Factor"/>
    <property type="match status" value="1"/>
</dbReference>
<gene>
    <name evidence="2" type="ORF">K491DRAFT_761625</name>
</gene>
<name>A0A6A6SUC0_9PLEO</name>
<dbReference type="Proteomes" id="UP000799324">
    <property type="component" value="Unassembled WGS sequence"/>
</dbReference>
<evidence type="ECO:0000313" key="3">
    <source>
        <dbReference type="Proteomes" id="UP000799324"/>
    </source>
</evidence>
<dbReference type="EMBL" id="MU004450">
    <property type="protein sequence ID" value="KAF2650571.1"/>
    <property type="molecule type" value="Genomic_DNA"/>
</dbReference>
<keyword evidence="1" id="KW-0732">Signal</keyword>
<evidence type="ECO:0000313" key="2">
    <source>
        <dbReference type="EMBL" id="KAF2650571.1"/>
    </source>
</evidence>
<feature type="chain" id="PRO_5025432808" description="Apple domain-containing protein" evidence="1">
    <location>
        <begin position="26"/>
        <end position="141"/>
    </location>
</feature>
<organism evidence="2 3">
    <name type="scientific">Lophiostoma macrostomum CBS 122681</name>
    <dbReference type="NCBI Taxonomy" id="1314788"/>
    <lineage>
        <taxon>Eukaryota</taxon>
        <taxon>Fungi</taxon>
        <taxon>Dikarya</taxon>
        <taxon>Ascomycota</taxon>
        <taxon>Pezizomycotina</taxon>
        <taxon>Dothideomycetes</taxon>
        <taxon>Pleosporomycetidae</taxon>
        <taxon>Pleosporales</taxon>
        <taxon>Lophiostomataceae</taxon>
        <taxon>Lophiostoma</taxon>
    </lineage>
</organism>
<proteinExistence type="predicted"/>
<evidence type="ECO:0000256" key="1">
    <source>
        <dbReference type="SAM" id="SignalP"/>
    </source>
</evidence>